<accession>A0AAU7YCW1</accession>
<reference evidence="1" key="1">
    <citation type="submission" date="2024-05" db="EMBL/GenBank/DDBJ databases">
        <title>Complete genomes of an iridovirus, and two densoviruses identified in lab reared social spiders in California, USA.</title>
        <authorList>
            <person name="Millerwise S."/>
            <person name="Lund M.C."/>
            <person name="Schmidlin K."/>
            <person name="Kraberger S."/>
            <person name="Harrison J."/>
            <person name="Cease A."/>
            <person name="Pinter-Wollman N."/>
            <person name="Varsani A."/>
        </authorList>
    </citation>
    <scope>NUCLEOTIDE SEQUENCE</scope>
    <source>
        <strain evidence="1">SocP20</strain>
    </source>
</reference>
<sequence>MNYILFLRIFCFLIRLAFSSPLLNIVNFSKSDDTNDGFKSGVSFTITIFIFENLYH</sequence>
<evidence type="ECO:0000313" key="1">
    <source>
        <dbReference type="EMBL" id="XBY85711.1"/>
    </source>
</evidence>
<name>A0AAU7YCW1_9VIRU</name>
<organism evidence="1">
    <name type="scientific">Iridovirus sp</name>
    <dbReference type="NCBI Taxonomy" id="135728"/>
    <lineage>
        <taxon>Viruses</taxon>
        <taxon>Varidnaviria</taxon>
        <taxon>Bamfordvirae</taxon>
        <taxon>Nucleocytoviricota</taxon>
        <taxon>Megaviricetes</taxon>
        <taxon>Pimascovirales</taxon>
        <taxon>Pimascovirales incertae sedis</taxon>
        <taxon>Iridoviridae</taxon>
        <taxon>Betairidovirinae</taxon>
        <taxon>Iridovirus</taxon>
    </lineage>
</organism>
<proteinExistence type="predicted"/>
<protein>
    <submittedName>
        <fullName evidence="1">Uncharacterized protein</fullName>
    </submittedName>
</protein>
<dbReference type="EMBL" id="PP847201">
    <property type="protein sequence ID" value="XBY85711.1"/>
    <property type="molecule type" value="Genomic_DNA"/>
</dbReference>